<protein>
    <recommendedName>
        <fullName evidence="5">cystathionine beta-synthase</fullName>
        <ecNumber evidence="5">4.2.1.22</ecNumber>
    </recommendedName>
</protein>
<name>A0A7I4YW68_HAECO</name>
<dbReference type="PANTHER" id="PTHR10314">
    <property type="entry name" value="CYSTATHIONINE BETA-SYNTHASE"/>
    <property type="match status" value="1"/>
</dbReference>
<sequence length="720" mass="78032">MLNNTHDGQANGDGCHAQQNGHEHHSIKPKMRAKWFNNILEANGNTPLSKLSRIPREHSLKCKIYVKLEYFNAGGSMEDRAAIRLIEEAERNGLTKEHTVVAPASGNVAVGIALACAVKGYRCIIVSPERSSRDIEDVLIALGAEVVLINCEASQKNASHCDYAKTLAQGIKNSFLLDEKTSAVKSLAHYENTAVEIATALNNKVDLIVVPMRTGAAYTGISKYVREHLPGAKVYGVRCHDSEFPSVPELGSGDFPATADITSGTGVEVVSAKDAFLTARSLIKEEGMMVGPSSGAAVFVALEMAKLLPENSNIVVVAADGIRNYMNQFIDDNWLLKNKVITHIEKQTAIPKENFDPKVLVYDPTTLAGVWKQDETTKKWTNCSYKFKPFRSERPAVMENVLEAIGNTPLVKLQKIPHDNGVQCNMFVKCEYFNAGGSTKDRIALRMIELAEADGRLKPGMTLIEPTSGNTGIGLSLAAAVKGYRCIIVMPEKMSKEKALTMEALGAIIVRTPTEAAFDSAHSHIGVSLRLQSEIPGAIILDQYRNVGNPLAHYEQTAEEIIDALDGRVDCVVIGAGTGGTVTGIAKKIKEKIPGCLVVGVDPEGSILADPTKGETSFYEVEGVGYDFVPGTLNRSVVDKWLKSTDKESFEVAREMIRKEGILCGGSSGSNVHAALEIARGLPADKNVVAILPDGIRNYLTKFVSNDWMRVRHFNVTGDA</sequence>
<keyword evidence="10" id="KW-1185">Reference proteome</keyword>
<evidence type="ECO:0000256" key="3">
    <source>
        <dbReference type="ARBA" id="ARBA00007103"/>
    </source>
</evidence>
<proteinExistence type="inferred from homology"/>
<comment type="subunit">
    <text evidence="4">Monomer.</text>
</comment>
<dbReference type="WBParaSite" id="HCON_00146420-00001">
    <property type="protein sequence ID" value="HCON_00146420-00001"/>
    <property type="gene ID" value="HCON_00146420"/>
</dbReference>
<dbReference type="InterPro" id="IPR001926">
    <property type="entry name" value="TrpB-like_PALP"/>
</dbReference>
<feature type="domain" description="Tryptophan synthase beta chain-like PALP" evidence="9">
    <location>
        <begin position="402"/>
        <end position="694"/>
    </location>
</feature>
<dbReference type="AlphaFoldDB" id="A0A7I4YW68"/>
<dbReference type="InterPro" id="IPR050214">
    <property type="entry name" value="Cys_Synth/Cystath_Beta-Synth"/>
</dbReference>
<organism evidence="10 11">
    <name type="scientific">Haemonchus contortus</name>
    <name type="common">Barber pole worm</name>
    <dbReference type="NCBI Taxonomy" id="6289"/>
    <lineage>
        <taxon>Eukaryota</taxon>
        <taxon>Metazoa</taxon>
        <taxon>Ecdysozoa</taxon>
        <taxon>Nematoda</taxon>
        <taxon>Chromadorea</taxon>
        <taxon>Rhabditida</taxon>
        <taxon>Rhabditina</taxon>
        <taxon>Rhabditomorpha</taxon>
        <taxon>Strongyloidea</taxon>
        <taxon>Trichostrongylidae</taxon>
        <taxon>Haemonchus</taxon>
    </lineage>
</organism>
<evidence type="ECO:0000256" key="8">
    <source>
        <dbReference type="SAM" id="MobiDB-lite"/>
    </source>
</evidence>
<comment type="catalytic activity">
    <reaction evidence="7">
        <text>L-homocysteine + L-serine = L,L-cystathionine + H2O</text>
        <dbReference type="Rhea" id="RHEA:10112"/>
        <dbReference type="ChEBI" id="CHEBI:15377"/>
        <dbReference type="ChEBI" id="CHEBI:33384"/>
        <dbReference type="ChEBI" id="CHEBI:58161"/>
        <dbReference type="ChEBI" id="CHEBI:58199"/>
        <dbReference type="EC" id="4.2.1.22"/>
    </reaction>
</comment>
<keyword evidence="6" id="KW-0663">Pyridoxal phosphate</keyword>
<dbReference type="InterPro" id="IPR036052">
    <property type="entry name" value="TrpB-like_PALP_sf"/>
</dbReference>
<dbReference type="FunFam" id="3.40.50.1100:FF:000003">
    <property type="entry name" value="Cystathionine beta-synthase"/>
    <property type="match status" value="1"/>
</dbReference>
<dbReference type="GO" id="GO:0004122">
    <property type="term" value="F:cystathionine beta-synthase activity"/>
    <property type="evidence" value="ECO:0007669"/>
    <property type="project" value="UniProtKB-EC"/>
</dbReference>
<evidence type="ECO:0000256" key="7">
    <source>
        <dbReference type="ARBA" id="ARBA00047490"/>
    </source>
</evidence>
<dbReference type="InterPro" id="IPR030513">
    <property type="entry name" value="Dehydrin_CS"/>
</dbReference>
<dbReference type="OMA" id="MNERHFL"/>
<dbReference type="Gene3D" id="3.40.50.1100">
    <property type="match status" value="4"/>
</dbReference>
<evidence type="ECO:0000256" key="2">
    <source>
        <dbReference type="ARBA" id="ARBA00005003"/>
    </source>
</evidence>
<dbReference type="Pfam" id="PF00291">
    <property type="entry name" value="PALP"/>
    <property type="match status" value="2"/>
</dbReference>
<reference evidence="11" key="1">
    <citation type="submission" date="2020-12" db="UniProtKB">
        <authorList>
            <consortium name="WormBaseParasite"/>
        </authorList>
    </citation>
    <scope>IDENTIFICATION</scope>
    <source>
        <strain evidence="11">MHco3</strain>
    </source>
</reference>
<evidence type="ECO:0000256" key="5">
    <source>
        <dbReference type="ARBA" id="ARBA00012041"/>
    </source>
</evidence>
<dbReference type="Proteomes" id="UP000025227">
    <property type="component" value="Unplaced"/>
</dbReference>
<evidence type="ECO:0000256" key="1">
    <source>
        <dbReference type="ARBA" id="ARBA00001933"/>
    </source>
</evidence>
<evidence type="ECO:0000256" key="4">
    <source>
        <dbReference type="ARBA" id="ARBA00011245"/>
    </source>
</evidence>
<dbReference type="OrthoDB" id="728at2759"/>
<dbReference type="EC" id="4.2.1.22" evidence="5"/>
<evidence type="ECO:0000313" key="10">
    <source>
        <dbReference type="Proteomes" id="UP000025227"/>
    </source>
</evidence>
<feature type="domain" description="Tryptophan synthase beta chain-like PALP" evidence="9">
    <location>
        <begin position="40"/>
        <end position="319"/>
    </location>
</feature>
<evidence type="ECO:0000256" key="6">
    <source>
        <dbReference type="ARBA" id="ARBA00022898"/>
    </source>
</evidence>
<comment type="cofactor">
    <cofactor evidence="1">
        <name>pyridoxal 5'-phosphate</name>
        <dbReference type="ChEBI" id="CHEBI:597326"/>
    </cofactor>
</comment>
<dbReference type="CDD" id="cd01561">
    <property type="entry name" value="CBS_like"/>
    <property type="match status" value="2"/>
</dbReference>
<evidence type="ECO:0000313" key="11">
    <source>
        <dbReference type="WBParaSite" id="HCON_00146420-00001"/>
    </source>
</evidence>
<comment type="pathway">
    <text evidence="2">Amino-acid biosynthesis; L-cysteine biosynthesis; L-cysteine from L-homocysteine and L-serine: step 1/2.</text>
</comment>
<feature type="region of interest" description="Disordered" evidence="8">
    <location>
        <begin position="1"/>
        <end position="28"/>
    </location>
</feature>
<evidence type="ECO:0000259" key="9">
    <source>
        <dbReference type="Pfam" id="PF00291"/>
    </source>
</evidence>
<dbReference type="GO" id="GO:0030170">
    <property type="term" value="F:pyridoxal phosphate binding"/>
    <property type="evidence" value="ECO:0007669"/>
    <property type="project" value="UniProtKB-ARBA"/>
</dbReference>
<dbReference type="GO" id="GO:0019344">
    <property type="term" value="P:cysteine biosynthetic process"/>
    <property type="evidence" value="ECO:0007669"/>
    <property type="project" value="UniProtKB-ARBA"/>
</dbReference>
<dbReference type="FunFam" id="3.40.50.1100:FF:000118">
    <property type="entry name" value="Related to CYS4-cystathionine beta-synthase"/>
    <property type="match status" value="1"/>
</dbReference>
<comment type="similarity">
    <text evidence="3">Belongs to the cysteine synthase/cystathionine beta-synthase family.</text>
</comment>
<dbReference type="PROSITE" id="PS00823">
    <property type="entry name" value="DEHYDRIN_2"/>
    <property type="match status" value="1"/>
</dbReference>
<dbReference type="SUPFAM" id="SSF53686">
    <property type="entry name" value="Tryptophan synthase beta subunit-like PLP-dependent enzymes"/>
    <property type="match status" value="2"/>
</dbReference>
<accession>A0A7I4YW68</accession>